<feature type="domain" description="GHMP kinase N-terminal" evidence="11">
    <location>
        <begin position="73"/>
        <end position="155"/>
    </location>
</feature>
<dbReference type="GO" id="GO:0005524">
    <property type="term" value="F:ATP binding"/>
    <property type="evidence" value="ECO:0007669"/>
    <property type="project" value="UniProtKB-UniRule"/>
</dbReference>
<evidence type="ECO:0000313" key="14">
    <source>
        <dbReference type="Proteomes" id="UP000502958"/>
    </source>
</evidence>
<keyword evidence="8 10" id="KW-0414">Isoprene biosynthesis</keyword>
<dbReference type="RefSeq" id="WP_163119074.1">
    <property type="nucleotide sequence ID" value="NZ_CP047588.1"/>
</dbReference>
<organism evidence="13 14">
    <name type="scientific">Buchnera aphidicola subsp. Uroleucon sonchi</name>
    <dbReference type="NCBI Taxonomy" id="118118"/>
    <lineage>
        <taxon>Bacteria</taxon>
        <taxon>Pseudomonadati</taxon>
        <taxon>Pseudomonadota</taxon>
        <taxon>Gammaproteobacteria</taxon>
        <taxon>Enterobacterales</taxon>
        <taxon>Erwiniaceae</taxon>
        <taxon>Buchnera</taxon>
    </lineage>
</organism>
<evidence type="ECO:0000256" key="2">
    <source>
        <dbReference type="ARBA" id="ARBA00012052"/>
    </source>
</evidence>
<dbReference type="Gene3D" id="3.30.230.10">
    <property type="match status" value="1"/>
</dbReference>
<keyword evidence="6 10" id="KW-0418">Kinase</keyword>
<dbReference type="InterPro" id="IPR020568">
    <property type="entry name" value="Ribosomal_Su5_D2-typ_SF"/>
</dbReference>
<dbReference type="InterPro" id="IPR004424">
    <property type="entry name" value="IspE"/>
</dbReference>
<dbReference type="SUPFAM" id="SSF54211">
    <property type="entry name" value="Ribosomal protein S5 domain 2-like"/>
    <property type="match status" value="1"/>
</dbReference>
<evidence type="ECO:0000259" key="11">
    <source>
        <dbReference type="Pfam" id="PF00288"/>
    </source>
</evidence>
<dbReference type="PIRSF" id="PIRSF010376">
    <property type="entry name" value="IspE"/>
    <property type="match status" value="1"/>
</dbReference>
<name>A0A6C1F635_BUCUN</name>
<dbReference type="UniPathway" id="UPA00056">
    <property type="reaction ID" value="UER00094"/>
</dbReference>
<comment type="pathway">
    <text evidence="10">Isoprenoid biosynthesis; isopentenyl diphosphate biosynthesis via DXP pathway; isopentenyl diphosphate from 1-deoxy-D-xylulose 5-phosphate: step 3/6.</text>
</comment>
<dbReference type="InterPro" id="IPR036554">
    <property type="entry name" value="GHMP_kinase_C_sf"/>
</dbReference>
<comment type="similarity">
    <text evidence="1 10">Belongs to the GHMP kinase family. IspE subfamily.</text>
</comment>
<sequence length="289" mass="32897">MKIKTIYTWWPSPAKINLFLYVTGIRSNKYHNIQTLFQFLNYGDTLKIIPNNTGYIELFTKNKNLLNKKNSIITAAKLLKQKGIFYKRLHNSLNGAKIFLKKNIPIGSGLGGGSSNAATTLILLNQLWNTQFTLEELSLFSLEIGSDIPGFIMGKTAIIEGIGDIFHPIQTQEKWYLIVYPNTTISTKNMFENLSLMQYSSKKSIQELLHLPFKNVFEDIAKNKFIKIKKLISILSSYAPFRMTGTGSCIFSEFNDKQSAQKIFKLIPKDTTSFITKSVNISPLHKMFN</sequence>
<keyword evidence="4 10" id="KW-0808">Transferase</keyword>
<gene>
    <name evidence="10 13" type="primary">ispE</name>
    <name evidence="13" type="ORF">GUU85_00795</name>
</gene>
<dbReference type="InterPro" id="IPR014721">
    <property type="entry name" value="Ribsml_uS5_D2-typ_fold_subgr"/>
</dbReference>
<evidence type="ECO:0000256" key="5">
    <source>
        <dbReference type="ARBA" id="ARBA00022741"/>
    </source>
</evidence>
<dbReference type="PANTHER" id="PTHR43527">
    <property type="entry name" value="4-DIPHOSPHOCYTIDYL-2-C-METHYL-D-ERYTHRITOL KINASE, CHLOROPLASTIC"/>
    <property type="match status" value="1"/>
</dbReference>
<evidence type="ECO:0000256" key="10">
    <source>
        <dbReference type="HAMAP-Rule" id="MF_00061"/>
    </source>
</evidence>
<dbReference type="SUPFAM" id="SSF55060">
    <property type="entry name" value="GHMP Kinase, C-terminal domain"/>
    <property type="match status" value="1"/>
</dbReference>
<evidence type="ECO:0000256" key="8">
    <source>
        <dbReference type="ARBA" id="ARBA00023229"/>
    </source>
</evidence>
<dbReference type="Gene3D" id="3.30.70.890">
    <property type="entry name" value="GHMP kinase, C-terminal domain"/>
    <property type="match status" value="1"/>
</dbReference>
<comment type="function">
    <text evidence="10">Catalyzes the phosphorylation of the position 2 hydroxy group of 4-diphosphocytidyl-2C-methyl-D-erythritol.</text>
</comment>
<dbReference type="InterPro" id="IPR013750">
    <property type="entry name" value="GHMP_kinase_C_dom"/>
</dbReference>
<protein>
    <recommendedName>
        <fullName evidence="3 10">4-diphosphocytidyl-2-C-methyl-D-erythritol kinase</fullName>
        <shortName evidence="10">CMK</shortName>
        <ecNumber evidence="2 10">2.7.1.148</ecNumber>
    </recommendedName>
    <alternativeName>
        <fullName evidence="9 10">4-(cytidine-5'-diphospho)-2-C-methyl-D-erythritol kinase</fullName>
    </alternativeName>
</protein>
<reference evidence="13 14" key="1">
    <citation type="submission" date="2020-01" db="EMBL/GenBank/DDBJ databases">
        <title>Complete genome of Buchnera aphidicola isolated from Chaitophorus populeti.</title>
        <authorList>
            <person name="Park J."/>
            <person name="Xi H."/>
        </authorList>
    </citation>
    <scope>NUCLEOTIDE SEQUENCE [LARGE SCALE GENOMIC DNA]</scope>
    <source>
        <strain evidence="13 14">UsonBac</strain>
    </source>
</reference>
<evidence type="ECO:0000259" key="12">
    <source>
        <dbReference type="Pfam" id="PF08544"/>
    </source>
</evidence>
<dbReference type="GO" id="GO:0050515">
    <property type="term" value="F:4-(cytidine 5'-diphospho)-2-C-methyl-D-erythritol kinase activity"/>
    <property type="evidence" value="ECO:0007669"/>
    <property type="project" value="UniProtKB-UniRule"/>
</dbReference>
<dbReference type="Pfam" id="PF08544">
    <property type="entry name" value="GHMP_kinases_C"/>
    <property type="match status" value="1"/>
</dbReference>
<keyword evidence="5 10" id="KW-0547">Nucleotide-binding</keyword>
<feature type="binding site" evidence="10">
    <location>
        <begin position="105"/>
        <end position="115"/>
    </location>
    <ligand>
        <name>ATP</name>
        <dbReference type="ChEBI" id="CHEBI:30616"/>
    </ligand>
</feature>
<evidence type="ECO:0000256" key="9">
    <source>
        <dbReference type="ARBA" id="ARBA00032554"/>
    </source>
</evidence>
<dbReference type="AlphaFoldDB" id="A0A6C1F635"/>
<feature type="active site" evidence="10">
    <location>
        <position position="147"/>
    </location>
</feature>
<dbReference type="EMBL" id="CP047588">
    <property type="protein sequence ID" value="QIE01911.1"/>
    <property type="molecule type" value="Genomic_DNA"/>
</dbReference>
<dbReference type="GO" id="GO:0019288">
    <property type="term" value="P:isopentenyl diphosphate biosynthetic process, methylerythritol 4-phosphate pathway"/>
    <property type="evidence" value="ECO:0007669"/>
    <property type="project" value="UniProtKB-UniRule"/>
</dbReference>
<feature type="domain" description="GHMP kinase C-terminal" evidence="12">
    <location>
        <begin position="206"/>
        <end position="264"/>
    </location>
</feature>
<dbReference type="NCBIfam" id="TIGR00154">
    <property type="entry name" value="ispE"/>
    <property type="match status" value="1"/>
</dbReference>
<dbReference type="InterPro" id="IPR006204">
    <property type="entry name" value="GHMP_kinase_N_dom"/>
</dbReference>
<evidence type="ECO:0000313" key="13">
    <source>
        <dbReference type="EMBL" id="QIE01911.1"/>
    </source>
</evidence>
<dbReference type="HAMAP" id="MF_00061">
    <property type="entry name" value="IspE"/>
    <property type="match status" value="1"/>
</dbReference>
<feature type="active site" evidence="10">
    <location>
        <position position="15"/>
    </location>
</feature>
<dbReference type="GO" id="GO:0016114">
    <property type="term" value="P:terpenoid biosynthetic process"/>
    <property type="evidence" value="ECO:0007669"/>
    <property type="project" value="UniProtKB-UniRule"/>
</dbReference>
<evidence type="ECO:0000256" key="3">
    <source>
        <dbReference type="ARBA" id="ARBA00017473"/>
    </source>
</evidence>
<evidence type="ECO:0000256" key="4">
    <source>
        <dbReference type="ARBA" id="ARBA00022679"/>
    </source>
</evidence>
<comment type="subunit">
    <text evidence="10">Homodimer.</text>
</comment>
<comment type="catalytic activity">
    <reaction evidence="10">
        <text>4-CDP-2-C-methyl-D-erythritol + ATP = 4-CDP-2-C-methyl-D-erythritol 2-phosphate + ADP + H(+)</text>
        <dbReference type="Rhea" id="RHEA:18437"/>
        <dbReference type="ChEBI" id="CHEBI:15378"/>
        <dbReference type="ChEBI" id="CHEBI:30616"/>
        <dbReference type="ChEBI" id="CHEBI:57823"/>
        <dbReference type="ChEBI" id="CHEBI:57919"/>
        <dbReference type="ChEBI" id="CHEBI:456216"/>
        <dbReference type="EC" id="2.7.1.148"/>
    </reaction>
</comment>
<keyword evidence="7 10" id="KW-0067">ATP-binding</keyword>
<accession>A0A6C1F635</accession>
<evidence type="ECO:0000256" key="1">
    <source>
        <dbReference type="ARBA" id="ARBA00009684"/>
    </source>
</evidence>
<evidence type="ECO:0000256" key="7">
    <source>
        <dbReference type="ARBA" id="ARBA00022840"/>
    </source>
</evidence>
<evidence type="ECO:0000256" key="6">
    <source>
        <dbReference type="ARBA" id="ARBA00022777"/>
    </source>
</evidence>
<proteinExistence type="inferred from homology"/>
<dbReference type="EC" id="2.7.1.148" evidence="2 10"/>
<dbReference type="Pfam" id="PF00288">
    <property type="entry name" value="GHMP_kinases_N"/>
    <property type="match status" value="1"/>
</dbReference>
<dbReference type="PANTHER" id="PTHR43527:SF2">
    <property type="entry name" value="4-DIPHOSPHOCYTIDYL-2-C-METHYL-D-ERYTHRITOL KINASE, CHLOROPLASTIC"/>
    <property type="match status" value="1"/>
</dbReference>
<dbReference type="Proteomes" id="UP000502958">
    <property type="component" value="Chromosome"/>
</dbReference>